<feature type="compositionally biased region" description="Basic and acidic residues" evidence="1">
    <location>
        <begin position="146"/>
        <end position="160"/>
    </location>
</feature>
<dbReference type="EMBL" id="JAADJZ010000008">
    <property type="protein sequence ID" value="KAF2873285.1"/>
    <property type="molecule type" value="Genomic_DNA"/>
</dbReference>
<feature type="region of interest" description="Disordered" evidence="1">
    <location>
        <begin position="31"/>
        <end position="53"/>
    </location>
</feature>
<dbReference type="OrthoDB" id="2532734at2759"/>
<sequence length="160" mass="17379">MTSAPADSSSALFQRIHDLYQQKPNFTQYIGQSDPVSDHHADKFESPLRNEHSTAAQVRRCLFNTSGGNIIQKRKKIPDMPVHPAEENVSSGSITDQVAKESSDSTASTAPMHQEDNKVTSGGSVSANAHKANPGPVMAQDIGKPASKEELKKRVEELNK</sequence>
<evidence type="ECO:0000313" key="2">
    <source>
        <dbReference type="EMBL" id="KAF2873285.1"/>
    </source>
</evidence>
<name>A0A7C8MRK5_9PLEO</name>
<gene>
    <name evidence="2" type="ORF">BDV95DRAFT_605845</name>
</gene>
<evidence type="ECO:0000256" key="1">
    <source>
        <dbReference type="SAM" id="MobiDB-lite"/>
    </source>
</evidence>
<comment type="caution">
    <text evidence="2">The sequence shown here is derived from an EMBL/GenBank/DDBJ whole genome shotgun (WGS) entry which is preliminary data.</text>
</comment>
<proteinExistence type="predicted"/>
<accession>A0A7C8MRK5</accession>
<reference evidence="2 3" key="1">
    <citation type="submission" date="2020-01" db="EMBL/GenBank/DDBJ databases">
        <authorList>
            <consortium name="DOE Joint Genome Institute"/>
            <person name="Haridas S."/>
            <person name="Albert R."/>
            <person name="Binder M."/>
            <person name="Bloem J."/>
            <person name="Labutti K."/>
            <person name="Salamov A."/>
            <person name="Andreopoulos B."/>
            <person name="Baker S.E."/>
            <person name="Barry K."/>
            <person name="Bills G."/>
            <person name="Bluhm B.H."/>
            <person name="Cannon C."/>
            <person name="Castanera R."/>
            <person name="Culley D.E."/>
            <person name="Daum C."/>
            <person name="Ezra D."/>
            <person name="Gonzalez J.B."/>
            <person name="Henrissat B."/>
            <person name="Kuo A."/>
            <person name="Liang C."/>
            <person name="Lipzen A."/>
            <person name="Lutzoni F."/>
            <person name="Magnuson J."/>
            <person name="Mondo S."/>
            <person name="Nolan M."/>
            <person name="Ohm R."/>
            <person name="Pangilinan J."/>
            <person name="Park H.-J.H."/>
            <person name="Ramirez L."/>
            <person name="Alfaro M."/>
            <person name="Sun H."/>
            <person name="Tritt A."/>
            <person name="Yoshinaga Y."/>
            <person name="Zwiers L.-H.L."/>
            <person name="Turgeon B.G."/>
            <person name="Goodwin S.B."/>
            <person name="Spatafora J.W."/>
            <person name="Crous P.W."/>
            <person name="Grigoriev I.V."/>
        </authorList>
    </citation>
    <scope>NUCLEOTIDE SEQUENCE [LARGE SCALE GENOMIC DNA]</scope>
    <source>
        <strain evidence="2 3">CBS 611.86</strain>
    </source>
</reference>
<organism evidence="2 3">
    <name type="scientific">Massariosphaeria phaeospora</name>
    <dbReference type="NCBI Taxonomy" id="100035"/>
    <lineage>
        <taxon>Eukaryota</taxon>
        <taxon>Fungi</taxon>
        <taxon>Dikarya</taxon>
        <taxon>Ascomycota</taxon>
        <taxon>Pezizomycotina</taxon>
        <taxon>Dothideomycetes</taxon>
        <taxon>Pleosporomycetidae</taxon>
        <taxon>Pleosporales</taxon>
        <taxon>Pleosporales incertae sedis</taxon>
        <taxon>Massariosphaeria</taxon>
    </lineage>
</organism>
<dbReference type="AlphaFoldDB" id="A0A7C8MRK5"/>
<feature type="region of interest" description="Disordered" evidence="1">
    <location>
        <begin position="72"/>
        <end position="160"/>
    </location>
</feature>
<protein>
    <submittedName>
        <fullName evidence="2">Uncharacterized protein</fullName>
    </submittedName>
</protein>
<keyword evidence="3" id="KW-1185">Reference proteome</keyword>
<dbReference type="Proteomes" id="UP000481861">
    <property type="component" value="Unassembled WGS sequence"/>
</dbReference>
<evidence type="ECO:0000313" key="3">
    <source>
        <dbReference type="Proteomes" id="UP000481861"/>
    </source>
</evidence>
<feature type="compositionally biased region" description="Basic and acidic residues" evidence="1">
    <location>
        <begin position="36"/>
        <end position="52"/>
    </location>
</feature>